<feature type="domain" description="Glucosyltransferase 3-like C-terminal" evidence="3">
    <location>
        <begin position="179"/>
        <end position="342"/>
    </location>
</feature>
<sequence length="345" mass="39503">MKYVGENLAFSKNAGSKARADIEIILHENYDCLFNIEAMPTRTNKIKNILLKIKYFTQKQNLKSASELRKIFTDTVILQYPFYFNRIHNHLLNNFILNNSVIIFVHDIDSLRHFGHAVLEDEIKLLNQAKIVIVHNHYMKDILCKHGLTAKVIELGLFDYVLDQKPNNYQNRIHFGKEIVFAGNLQKSGFLPLLSHAGENLTWNLYGNGMPASLKNKKNIIWQGSYGPNEIPFKLEGSFGLVWDGNSLDECKGFMGNYLKYNNPHKLSLYIASGIPVITWRQAAIAEFIQNNNIGFVVDSVLQISEIIDTIDEKKYSAYKKNIHQLQETVIDGGFTRSVLHQLSL</sequence>
<protein>
    <recommendedName>
        <fullName evidence="6">Beta-1,6-galactofuranosyltransferase</fullName>
    </recommendedName>
</protein>
<dbReference type="PIRSF" id="PIRSF007023">
    <property type="entry name" value="UDP-Galf_transf"/>
    <property type="match status" value="1"/>
</dbReference>
<evidence type="ECO:0008006" key="6">
    <source>
        <dbReference type="Google" id="ProtNLM"/>
    </source>
</evidence>
<organism evidence="4 5">
    <name type="scientific">Megasphaera hexanoica</name>
    <dbReference type="NCBI Taxonomy" id="1675036"/>
    <lineage>
        <taxon>Bacteria</taxon>
        <taxon>Bacillati</taxon>
        <taxon>Bacillota</taxon>
        <taxon>Negativicutes</taxon>
        <taxon>Veillonellales</taxon>
        <taxon>Veillonellaceae</taxon>
        <taxon>Megasphaera</taxon>
    </lineage>
</organism>
<proteinExistence type="predicted"/>
<evidence type="ECO:0000259" key="2">
    <source>
        <dbReference type="Pfam" id="PF26334"/>
    </source>
</evidence>
<dbReference type="Gene3D" id="3.40.50.2000">
    <property type="entry name" value="Glycogen Phosphorylase B"/>
    <property type="match status" value="2"/>
</dbReference>
<keyword evidence="1" id="KW-0808">Transferase</keyword>
<comment type="caution">
    <text evidence="4">The sequence shown here is derived from an EMBL/GenBank/DDBJ whole genome shotgun (WGS) entry which is preliminary data.</text>
</comment>
<keyword evidence="5" id="KW-1185">Reference proteome</keyword>
<evidence type="ECO:0000313" key="5">
    <source>
        <dbReference type="Proteomes" id="UP001605989"/>
    </source>
</evidence>
<name>A0ABW7DLC3_9FIRM</name>
<evidence type="ECO:0000259" key="3">
    <source>
        <dbReference type="Pfam" id="PF26337"/>
    </source>
</evidence>
<gene>
    <name evidence="4" type="ORF">ACGTZG_00585</name>
</gene>
<evidence type="ECO:0000313" key="4">
    <source>
        <dbReference type="EMBL" id="MFG6271682.1"/>
    </source>
</evidence>
<dbReference type="Pfam" id="PF26334">
    <property type="entry name" value="Gtf3_N"/>
    <property type="match status" value="1"/>
</dbReference>
<reference evidence="4 5" key="1">
    <citation type="submission" date="2024-10" db="EMBL/GenBank/DDBJ databases">
        <authorList>
            <person name="Sang B.-I."/>
            <person name="Prabhaharan D."/>
        </authorList>
    </citation>
    <scope>NUCLEOTIDE SEQUENCE [LARGE SCALE GENOMIC DNA]</scope>
    <source>
        <strain evidence="4 5">MH</strain>
    </source>
</reference>
<dbReference type="RefSeq" id="WP_162816255.1">
    <property type="nucleotide sequence ID" value="NZ_CP011940.1"/>
</dbReference>
<dbReference type="InterPro" id="IPR058592">
    <property type="entry name" value="Gtf3_C"/>
</dbReference>
<dbReference type="EMBL" id="JBIEKR010000001">
    <property type="protein sequence ID" value="MFG6271682.1"/>
    <property type="molecule type" value="Genomic_DNA"/>
</dbReference>
<dbReference type="InterPro" id="IPR058591">
    <property type="entry name" value="Gtf3_N"/>
</dbReference>
<dbReference type="Pfam" id="PF26337">
    <property type="entry name" value="Gtf3_C"/>
    <property type="match status" value="1"/>
</dbReference>
<dbReference type="Proteomes" id="UP001605989">
    <property type="component" value="Unassembled WGS sequence"/>
</dbReference>
<feature type="domain" description="Glucosyltransferase 3-like N-terminal" evidence="2">
    <location>
        <begin position="7"/>
        <end position="156"/>
    </location>
</feature>
<evidence type="ECO:0000256" key="1">
    <source>
        <dbReference type="ARBA" id="ARBA00022679"/>
    </source>
</evidence>
<accession>A0ABW7DLC3</accession>
<dbReference type="SUPFAM" id="SSF53756">
    <property type="entry name" value="UDP-Glycosyltransferase/glycogen phosphorylase"/>
    <property type="match status" value="1"/>
</dbReference>